<dbReference type="Pfam" id="PF07823">
    <property type="entry name" value="CPDase"/>
    <property type="match status" value="1"/>
</dbReference>
<proteinExistence type="predicted"/>
<dbReference type="PANTHER" id="PTHR28141">
    <property type="entry name" value="2',3'-CYCLIC-NUCLEOTIDE 3'-PHOSPHODIESTERASE"/>
    <property type="match status" value="1"/>
</dbReference>
<dbReference type="Proteomes" id="UP000027361">
    <property type="component" value="Unassembled WGS sequence"/>
</dbReference>
<dbReference type="PANTHER" id="PTHR28141:SF1">
    <property type="entry name" value="2',3'-CYCLIC-NUCLEOTIDE 3'-PHOSPHODIESTERASE"/>
    <property type="match status" value="1"/>
</dbReference>
<dbReference type="HOGENOM" id="CLU_081919_0_1_1"/>
<dbReference type="InParanoid" id="A0A066VCQ7"/>
<dbReference type="OMA" id="YFQCILI"/>
<keyword evidence="2" id="KW-1185">Reference proteome</keyword>
<protein>
    <submittedName>
        <fullName evidence="1">2, 3 cyclic phosphodiesterase</fullName>
    </submittedName>
</protein>
<dbReference type="OrthoDB" id="514292at2759"/>
<dbReference type="GO" id="GO:0009187">
    <property type="term" value="P:cyclic nucleotide metabolic process"/>
    <property type="evidence" value="ECO:0007669"/>
    <property type="project" value="TreeGrafter"/>
</dbReference>
<evidence type="ECO:0000313" key="1">
    <source>
        <dbReference type="EMBL" id="KDN39246.1"/>
    </source>
</evidence>
<gene>
    <name evidence="1" type="ORF">K437DRAFT_259137</name>
</gene>
<sequence length="218" mass="24036">MPRTSSADDPYTSAAAASGSFAGLSLWLQISNSATQEAVQHVMAELRSHVPEDAPAFEPHATLLAGLSTDEGWTPEKVWEYVQAAVRAWKASPHCAHLECSFRSMTRRDVFFQCVLIELEQQPALMALNEAMRKAFNKQEQPPYFPHISLLYAGIGGEGAEAEIAWAGEHRLWTKKGQSIEVGPANARVGVATFSKLSLWDTNGPVAQWKKLREMDVL</sequence>
<dbReference type="RefSeq" id="XP_013240969.1">
    <property type="nucleotide sequence ID" value="XM_013385515.1"/>
</dbReference>
<dbReference type="EMBL" id="JMSN01000107">
    <property type="protein sequence ID" value="KDN39246.1"/>
    <property type="molecule type" value="Genomic_DNA"/>
</dbReference>
<name>A0A066VCQ7_TILAU</name>
<organism evidence="1 2">
    <name type="scientific">Tilletiaria anomala (strain ATCC 24038 / CBS 436.72 / UBC 951)</name>
    <dbReference type="NCBI Taxonomy" id="1037660"/>
    <lineage>
        <taxon>Eukaryota</taxon>
        <taxon>Fungi</taxon>
        <taxon>Dikarya</taxon>
        <taxon>Basidiomycota</taxon>
        <taxon>Ustilaginomycotina</taxon>
        <taxon>Exobasidiomycetes</taxon>
        <taxon>Georgefischeriales</taxon>
        <taxon>Tilletiariaceae</taxon>
        <taxon>Tilletiaria</taxon>
    </lineage>
</organism>
<dbReference type="Gene3D" id="3.90.1140.10">
    <property type="entry name" value="Cyclic phosphodiesterase"/>
    <property type="match status" value="1"/>
</dbReference>
<dbReference type="GO" id="GO:0004113">
    <property type="term" value="F:2',3'-cyclic-nucleotide 3'-phosphodiesterase activity"/>
    <property type="evidence" value="ECO:0007669"/>
    <property type="project" value="TreeGrafter"/>
</dbReference>
<evidence type="ECO:0000313" key="2">
    <source>
        <dbReference type="Proteomes" id="UP000027361"/>
    </source>
</evidence>
<dbReference type="GeneID" id="25265169"/>
<dbReference type="InterPro" id="IPR009097">
    <property type="entry name" value="Cyclic_Pdiesterase"/>
</dbReference>
<dbReference type="STRING" id="1037660.A0A066VCQ7"/>
<accession>A0A066VCQ7</accession>
<reference evidence="1 2" key="1">
    <citation type="submission" date="2014-05" db="EMBL/GenBank/DDBJ databases">
        <title>Draft genome sequence of a rare smut relative, Tilletiaria anomala UBC 951.</title>
        <authorList>
            <consortium name="DOE Joint Genome Institute"/>
            <person name="Toome M."/>
            <person name="Kuo A."/>
            <person name="Henrissat B."/>
            <person name="Lipzen A."/>
            <person name="Tritt A."/>
            <person name="Yoshinaga Y."/>
            <person name="Zane M."/>
            <person name="Barry K."/>
            <person name="Grigoriev I.V."/>
            <person name="Spatafora J.W."/>
            <person name="Aimea M.C."/>
        </authorList>
    </citation>
    <scope>NUCLEOTIDE SEQUENCE [LARGE SCALE GENOMIC DNA]</scope>
    <source>
        <strain evidence="1 2">UBC 951</strain>
    </source>
</reference>
<dbReference type="InterPro" id="IPR012386">
    <property type="entry name" value="Cyclic-nucl_3Pdiesterase"/>
</dbReference>
<dbReference type="AlphaFoldDB" id="A0A066VCQ7"/>
<comment type="caution">
    <text evidence="1">The sequence shown here is derived from an EMBL/GenBank/DDBJ whole genome shotgun (WGS) entry which is preliminary data.</text>
</comment>
<dbReference type="SUPFAM" id="SSF55144">
    <property type="entry name" value="LigT-like"/>
    <property type="match status" value="1"/>
</dbReference>